<gene>
    <name evidence="1" type="ORF">DAT561_0696</name>
</gene>
<proteinExistence type="predicted"/>
<dbReference type="Pfam" id="PF07408">
    <property type="entry name" value="DUF1507"/>
    <property type="match status" value="1"/>
</dbReference>
<dbReference type="InterPro" id="IPR009983">
    <property type="entry name" value="UPF0358"/>
</dbReference>
<dbReference type="GeneID" id="57043252"/>
<evidence type="ECO:0000313" key="1">
    <source>
        <dbReference type="EMBL" id="BBC60815.1"/>
    </source>
</evidence>
<protein>
    <submittedName>
        <fullName evidence="1">UPF0358 protein YlaN</fullName>
    </submittedName>
</protein>
<evidence type="ECO:0000313" key="2">
    <source>
        <dbReference type="Proteomes" id="UP000269226"/>
    </source>
</evidence>
<reference evidence="1 2" key="1">
    <citation type="submission" date="2018-01" db="EMBL/GenBank/DDBJ databases">
        <title>Whole genome sequence of Melissococcus plutonius DAT561.</title>
        <authorList>
            <person name="Okumura K."/>
            <person name="Takamatsu D."/>
            <person name="Okura M."/>
        </authorList>
    </citation>
    <scope>NUCLEOTIDE SEQUENCE [LARGE SCALE GENOMIC DNA]</scope>
    <source>
        <strain evidence="1 2">DAT561</strain>
    </source>
</reference>
<dbReference type="EMBL" id="AP018492">
    <property type="protein sequence ID" value="BBC60815.1"/>
    <property type="molecule type" value="Genomic_DNA"/>
</dbReference>
<dbReference type="NCBIfam" id="NF010187">
    <property type="entry name" value="PRK13666.1"/>
    <property type="match status" value="1"/>
</dbReference>
<dbReference type="Gene3D" id="1.10.287.750">
    <property type="entry name" value="SO2669-like"/>
    <property type="match status" value="1"/>
</dbReference>
<dbReference type="SUPFAM" id="SSF140404">
    <property type="entry name" value="EF2458-like"/>
    <property type="match status" value="1"/>
</dbReference>
<name>A0A2Z5Y1R5_9ENTE</name>
<dbReference type="AlphaFoldDB" id="A0A2Z5Y1R5"/>
<sequence>MEPISKEHAIQLLNEDACKIKQLIQSQKNSLCIFQCKAFEEIIGTQIYGFSRQVTYAERLGLLTIAEGQQLIKHLEKELDQLYTDIYEKE</sequence>
<dbReference type="InterPro" id="IPR036270">
    <property type="entry name" value="UPF0358_sf"/>
</dbReference>
<dbReference type="RefSeq" id="WP_015694810.1">
    <property type="nucleotide sequence ID" value="NZ_AP018492.1"/>
</dbReference>
<accession>A0A2Z5Y1R5</accession>
<organism evidence="1 2">
    <name type="scientific">Melissococcus plutonius</name>
    <dbReference type="NCBI Taxonomy" id="33970"/>
    <lineage>
        <taxon>Bacteria</taxon>
        <taxon>Bacillati</taxon>
        <taxon>Bacillota</taxon>
        <taxon>Bacilli</taxon>
        <taxon>Lactobacillales</taxon>
        <taxon>Enterococcaceae</taxon>
        <taxon>Melissococcus</taxon>
    </lineage>
</organism>
<dbReference type="Proteomes" id="UP000269226">
    <property type="component" value="Chromosome"/>
</dbReference>